<evidence type="ECO:0000256" key="5">
    <source>
        <dbReference type="ARBA" id="ARBA00022801"/>
    </source>
</evidence>
<dbReference type="eggNOG" id="KOG1865">
    <property type="taxonomic scope" value="Eukaryota"/>
</dbReference>
<dbReference type="EC" id="3.4.19.12" evidence="3"/>
<keyword evidence="8" id="KW-1185">Reference proteome</keyword>
<evidence type="ECO:0000256" key="2">
    <source>
        <dbReference type="ARBA" id="ARBA00009085"/>
    </source>
</evidence>
<dbReference type="GO" id="GO:0006508">
    <property type="term" value="P:proteolysis"/>
    <property type="evidence" value="ECO:0007669"/>
    <property type="project" value="UniProtKB-KW"/>
</dbReference>
<dbReference type="PhylomeDB" id="E9GX92"/>
<gene>
    <name evidence="7" type="ORF">DAPPUDRAFT_107488</name>
</gene>
<dbReference type="STRING" id="6669.E9GX92"/>
<dbReference type="GO" id="GO:0016579">
    <property type="term" value="P:protein deubiquitination"/>
    <property type="evidence" value="ECO:0007669"/>
    <property type="project" value="InterPro"/>
</dbReference>
<reference evidence="7 8" key="1">
    <citation type="journal article" date="2011" name="Science">
        <title>The ecoresponsive genome of Daphnia pulex.</title>
        <authorList>
            <person name="Colbourne J.K."/>
            <person name="Pfrender M.E."/>
            <person name="Gilbert D."/>
            <person name="Thomas W.K."/>
            <person name="Tucker A."/>
            <person name="Oakley T.H."/>
            <person name="Tokishita S."/>
            <person name="Aerts A."/>
            <person name="Arnold G.J."/>
            <person name="Basu M.K."/>
            <person name="Bauer D.J."/>
            <person name="Caceres C.E."/>
            <person name="Carmel L."/>
            <person name="Casola C."/>
            <person name="Choi J.H."/>
            <person name="Detter J.C."/>
            <person name="Dong Q."/>
            <person name="Dusheyko S."/>
            <person name="Eads B.D."/>
            <person name="Frohlich T."/>
            <person name="Geiler-Samerotte K.A."/>
            <person name="Gerlach D."/>
            <person name="Hatcher P."/>
            <person name="Jogdeo S."/>
            <person name="Krijgsveld J."/>
            <person name="Kriventseva E.V."/>
            <person name="Kultz D."/>
            <person name="Laforsch C."/>
            <person name="Lindquist E."/>
            <person name="Lopez J."/>
            <person name="Manak J.R."/>
            <person name="Muller J."/>
            <person name="Pangilinan J."/>
            <person name="Patwardhan R.P."/>
            <person name="Pitluck S."/>
            <person name="Pritham E.J."/>
            <person name="Rechtsteiner A."/>
            <person name="Rho M."/>
            <person name="Rogozin I.B."/>
            <person name="Sakarya O."/>
            <person name="Salamov A."/>
            <person name="Schaack S."/>
            <person name="Shapiro H."/>
            <person name="Shiga Y."/>
            <person name="Skalitzky C."/>
            <person name="Smith Z."/>
            <person name="Souvorov A."/>
            <person name="Sung W."/>
            <person name="Tang Z."/>
            <person name="Tsuchiya D."/>
            <person name="Tu H."/>
            <person name="Vos H."/>
            <person name="Wang M."/>
            <person name="Wolf Y.I."/>
            <person name="Yamagata H."/>
            <person name="Yamada T."/>
            <person name="Ye Y."/>
            <person name="Shaw J.R."/>
            <person name="Andrews J."/>
            <person name="Crease T.J."/>
            <person name="Tang H."/>
            <person name="Lucas S.M."/>
            <person name="Robertson H.M."/>
            <person name="Bork P."/>
            <person name="Koonin E.V."/>
            <person name="Zdobnov E.M."/>
            <person name="Grigoriev I.V."/>
            <person name="Lynch M."/>
            <person name="Boore J.L."/>
        </authorList>
    </citation>
    <scope>NUCLEOTIDE SEQUENCE [LARGE SCALE GENOMIC DNA]</scope>
</reference>
<dbReference type="CDD" id="cd02257">
    <property type="entry name" value="Peptidase_C19"/>
    <property type="match status" value="1"/>
</dbReference>
<dbReference type="InterPro" id="IPR050164">
    <property type="entry name" value="Peptidase_C19"/>
</dbReference>
<dbReference type="PANTHER" id="PTHR24006">
    <property type="entry name" value="UBIQUITIN CARBOXYL-TERMINAL HYDROLASE"/>
    <property type="match status" value="1"/>
</dbReference>
<evidence type="ECO:0000256" key="3">
    <source>
        <dbReference type="ARBA" id="ARBA00012759"/>
    </source>
</evidence>
<dbReference type="InterPro" id="IPR028889">
    <property type="entry name" value="USP"/>
</dbReference>
<dbReference type="PANTHER" id="PTHR24006:SF733">
    <property type="entry name" value="RE52890P"/>
    <property type="match status" value="1"/>
</dbReference>
<dbReference type="Pfam" id="PF00443">
    <property type="entry name" value="UCH"/>
    <property type="match status" value="1"/>
</dbReference>
<evidence type="ECO:0000313" key="7">
    <source>
        <dbReference type="EMBL" id="EFX75899.1"/>
    </source>
</evidence>
<evidence type="ECO:0000259" key="6">
    <source>
        <dbReference type="PROSITE" id="PS50235"/>
    </source>
</evidence>
<sequence length="470" mass="53436">MPDFSRNSSLDDKLSLENLCLLHKDKHTEGLFEDILIPCNNRGCRFYSSNHCDSSKKKGKENKLTTHTSVRKRIRLFPAEDEQDKDNKVCVETNSTSTIPVKSFYNKQTKSLSRSPSPSHPTFFFQNLNGSPIPSLVSVDELTGSDSQTSHERPWTRSRPYIFSDPTITYPPYDIGLRNIDNTCYVNATLQALFALPGFTDDLVTAFEGTENLPHFASLLANMITARKKGLPIEVDKINEDLVKNLWMLHPSYSVREQQDASEFLIRLIEHLKLALPAGPINPVESHFECEMIEVVHCTACGKKKKRAQKHTSICLPMPKDSRNLEQCLEDYMAEEERDLACSSCKATTSKISSKFRTLPSKLIMSVNRFSKEAKLAKHIVPPQVLDIRPFLENLESQLPSEYTLAAQIVHIGHSKNSGHYVSHVYCEDGVWRCYDDMSVLTVSIEDEIESVDGEPAYVYFYVHQCRFRD</sequence>
<dbReference type="EMBL" id="GL732572">
    <property type="protein sequence ID" value="EFX75899.1"/>
    <property type="molecule type" value="Genomic_DNA"/>
</dbReference>
<dbReference type="HOGENOM" id="CLU_581742_0_0_1"/>
<evidence type="ECO:0000256" key="1">
    <source>
        <dbReference type="ARBA" id="ARBA00000707"/>
    </source>
</evidence>
<keyword evidence="5" id="KW-0378">Hydrolase</keyword>
<dbReference type="AlphaFoldDB" id="E9GX92"/>
<evidence type="ECO:0000256" key="4">
    <source>
        <dbReference type="ARBA" id="ARBA00022670"/>
    </source>
</evidence>
<dbReference type="KEGG" id="dpx:DAPPUDRAFT_107488"/>
<keyword evidence="4" id="KW-0645">Protease</keyword>
<dbReference type="Proteomes" id="UP000000305">
    <property type="component" value="Unassembled WGS sequence"/>
</dbReference>
<dbReference type="PROSITE" id="PS50235">
    <property type="entry name" value="USP_3"/>
    <property type="match status" value="1"/>
</dbReference>
<dbReference type="SUPFAM" id="SSF54001">
    <property type="entry name" value="Cysteine proteinases"/>
    <property type="match status" value="1"/>
</dbReference>
<dbReference type="InterPro" id="IPR001394">
    <property type="entry name" value="Peptidase_C19_UCH"/>
</dbReference>
<proteinExistence type="inferred from homology"/>
<comment type="similarity">
    <text evidence="2">Belongs to the peptidase C19 family.</text>
</comment>
<dbReference type="InterPro" id="IPR038765">
    <property type="entry name" value="Papain-like_cys_pep_sf"/>
</dbReference>
<name>E9GX92_DAPPU</name>
<dbReference type="OrthoDB" id="289038at2759"/>
<evidence type="ECO:0000313" key="8">
    <source>
        <dbReference type="Proteomes" id="UP000000305"/>
    </source>
</evidence>
<dbReference type="GO" id="GO:0004843">
    <property type="term" value="F:cysteine-type deubiquitinase activity"/>
    <property type="evidence" value="ECO:0007669"/>
    <property type="project" value="UniProtKB-EC"/>
</dbReference>
<accession>E9GX92</accession>
<dbReference type="Gene3D" id="3.90.70.10">
    <property type="entry name" value="Cysteine proteinases"/>
    <property type="match status" value="1"/>
</dbReference>
<comment type="catalytic activity">
    <reaction evidence="1">
        <text>Thiol-dependent hydrolysis of ester, thioester, amide, peptide and isopeptide bonds formed by the C-terminal Gly of ubiquitin (a 76-residue protein attached to proteins as an intracellular targeting signal).</text>
        <dbReference type="EC" id="3.4.19.12"/>
    </reaction>
</comment>
<dbReference type="InParanoid" id="E9GX92"/>
<protein>
    <recommendedName>
        <fullName evidence="3">ubiquitinyl hydrolase 1</fullName>
        <ecNumber evidence="3">3.4.19.12</ecNumber>
    </recommendedName>
</protein>
<feature type="domain" description="USP" evidence="6">
    <location>
        <begin position="175"/>
        <end position="465"/>
    </location>
</feature>
<organism evidence="7 8">
    <name type="scientific">Daphnia pulex</name>
    <name type="common">Water flea</name>
    <dbReference type="NCBI Taxonomy" id="6669"/>
    <lineage>
        <taxon>Eukaryota</taxon>
        <taxon>Metazoa</taxon>
        <taxon>Ecdysozoa</taxon>
        <taxon>Arthropoda</taxon>
        <taxon>Crustacea</taxon>
        <taxon>Branchiopoda</taxon>
        <taxon>Diplostraca</taxon>
        <taxon>Cladocera</taxon>
        <taxon>Anomopoda</taxon>
        <taxon>Daphniidae</taxon>
        <taxon>Daphnia</taxon>
    </lineage>
</organism>